<reference evidence="1 2" key="1">
    <citation type="journal article" date="2010" name="J. Bacteriol.">
        <title>Genome sequence of Fulvimarina pelagi HTCC2506T, a Mn(II)-oxidizing alphaproteobacterium possessing an aerobic anoxygenic photosynthetic gene cluster and Xanthorhodopsin.</title>
        <authorList>
            <person name="Kang I."/>
            <person name="Oh H.M."/>
            <person name="Lim S.I."/>
            <person name="Ferriera S."/>
            <person name="Giovannoni S.J."/>
            <person name="Cho J.C."/>
        </authorList>
    </citation>
    <scope>NUCLEOTIDE SEQUENCE [LARGE SCALE GENOMIC DNA]</scope>
    <source>
        <strain evidence="1 2">HTCC2506</strain>
    </source>
</reference>
<name>Q0FY80_9HYPH</name>
<accession>Q0FY80</accession>
<dbReference type="HOGENOM" id="CLU_3216641_0_0_5"/>
<dbReference type="AlphaFoldDB" id="Q0FY80"/>
<evidence type="ECO:0000313" key="2">
    <source>
        <dbReference type="Proteomes" id="UP000004310"/>
    </source>
</evidence>
<comment type="caution">
    <text evidence="1">The sequence shown here is derived from an EMBL/GenBank/DDBJ whole genome shotgun (WGS) entry which is preliminary data.</text>
</comment>
<protein>
    <submittedName>
        <fullName evidence="1">Uncharacterized protein</fullName>
    </submittedName>
</protein>
<sequence length="44" mass="4835">MCQSFGWAAVSSKASETRHKVRTLLVTSSGVYETADLSVLVQYQ</sequence>
<evidence type="ECO:0000313" key="1">
    <source>
        <dbReference type="EMBL" id="EAU39862.1"/>
    </source>
</evidence>
<keyword evidence="2" id="KW-1185">Reference proteome</keyword>
<organism evidence="1 2">
    <name type="scientific">Fulvimarina pelagi HTCC2506</name>
    <dbReference type="NCBI Taxonomy" id="314231"/>
    <lineage>
        <taxon>Bacteria</taxon>
        <taxon>Pseudomonadati</taxon>
        <taxon>Pseudomonadota</taxon>
        <taxon>Alphaproteobacteria</taxon>
        <taxon>Hyphomicrobiales</taxon>
        <taxon>Aurantimonadaceae</taxon>
        <taxon>Fulvimarina</taxon>
    </lineage>
</organism>
<gene>
    <name evidence="1" type="ORF">FP2506_17339</name>
</gene>
<proteinExistence type="predicted"/>
<dbReference type="Proteomes" id="UP000004310">
    <property type="component" value="Unassembled WGS sequence"/>
</dbReference>
<dbReference type="EMBL" id="AATP01000011">
    <property type="protein sequence ID" value="EAU39862.1"/>
    <property type="molecule type" value="Genomic_DNA"/>
</dbReference>